<name>A0A2K5NG29_CERAT</name>
<sequence length="67" mass="8000">MVTEEKEVSMSRCFFLPLPQDRFIFFTASFSHFTFFCLETIPGPFFLVRGALTWRLLFFFYAQVPED</sequence>
<keyword evidence="2" id="KW-1185">Reference proteome</keyword>
<protein>
    <submittedName>
        <fullName evidence="1">Uncharacterized protein</fullName>
    </submittedName>
</protein>
<dbReference type="STRING" id="9531.ENSCATP00000036477"/>
<reference evidence="1" key="2">
    <citation type="submission" date="2025-09" db="UniProtKB">
        <authorList>
            <consortium name="Ensembl"/>
        </authorList>
    </citation>
    <scope>IDENTIFICATION</scope>
</reference>
<dbReference type="Ensembl" id="ENSCATT00000060769.1">
    <property type="protein sequence ID" value="ENSCATP00000036477.1"/>
    <property type="gene ID" value="ENSCATG00000041043.1"/>
</dbReference>
<organism evidence="1 2">
    <name type="scientific">Cercocebus atys</name>
    <name type="common">Sooty mangabey</name>
    <name type="synonym">Cercocebus torquatus atys</name>
    <dbReference type="NCBI Taxonomy" id="9531"/>
    <lineage>
        <taxon>Eukaryota</taxon>
        <taxon>Metazoa</taxon>
        <taxon>Chordata</taxon>
        <taxon>Craniata</taxon>
        <taxon>Vertebrata</taxon>
        <taxon>Euteleostomi</taxon>
        <taxon>Mammalia</taxon>
        <taxon>Eutheria</taxon>
        <taxon>Euarchontoglires</taxon>
        <taxon>Primates</taxon>
        <taxon>Haplorrhini</taxon>
        <taxon>Catarrhini</taxon>
        <taxon>Cercopithecidae</taxon>
        <taxon>Cercopithecinae</taxon>
        <taxon>Cercocebus</taxon>
    </lineage>
</organism>
<reference evidence="1" key="1">
    <citation type="submission" date="2025-08" db="UniProtKB">
        <authorList>
            <consortium name="Ensembl"/>
        </authorList>
    </citation>
    <scope>IDENTIFICATION</scope>
</reference>
<evidence type="ECO:0000313" key="1">
    <source>
        <dbReference type="Ensembl" id="ENSCATP00000036477.1"/>
    </source>
</evidence>
<proteinExistence type="predicted"/>
<evidence type="ECO:0000313" key="2">
    <source>
        <dbReference type="Proteomes" id="UP000233060"/>
    </source>
</evidence>
<dbReference type="AlphaFoldDB" id="A0A2K5NG29"/>
<accession>A0A2K5NG29</accession>
<dbReference type="Proteomes" id="UP000233060">
    <property type="component" value="Unassembled WGS sequence"/>
</dbReference>